<feature type="compositionally biased region" description="Polar residues" evidence="1">
    <location>
        <begin position="14"/>
        <end position="28"/>
    </location>
</feature>
<feature type="compositionally biased region" description="Low complexity" evidence="1">
    <location>
        <begin position="170"/>
        <end position="179"/>
    </location>
</feature>
<sequence>MSSPPSNPPITSPDRSSTPTVSATTGAMTEQPHEPPVGPPPSAIAQTQPTSGLKQVHEDPKVNELHQMFPTVEISVIELILETSQGSTDRAIEQLLGMTDPNFKSDELVGTREDAQVDLDAQFARSLQMADEETYRQQQAQFHSRVNSGNNPPPTTGSGGLPYQPRIRRGQPQQPQGGQDAFYNGSHGYGTEEQRRLESRYGQQRDENSQGENPAGMLAFEKKVEEFAEVGKQTFNSLFSKAKAKYSEFQAQQAQNRSNQSGSGYTPENLSPSGDRYTRPPGIGGNRGGEQNRNYGGSSSLWDDRSPSLRSESISSQGTFDAPPPTQSQPLRQSSSRWQPSDAYDDPLPPPKSMSGNRIEVGGGRSSFSGAGVGSPEKQIGKIDPAKLGILPKKRVDLLSTSPSNSTTTSGSSTNPLTAKKNEHDDDDDPNPSLPNASEALVSKIPPTPPAGDDRYRLEDSDDELEYTKNPFDEK</sequence>
<dbReference type="AlphaFoldDB" id="A0AAX4JN73"/>
<dbReference type="PROSITE" id="PS51140">
    <property type="entry name" value="CUE"/>
    <property type="match status" value="1"/>
</dbReference>
<feature type="region of interest" description="Disordered" evidence="1">
    <location>
        <begin position="130"/>
        <end position="214"/>
    </location>
</feature>
<organism evidence="3 4">
    <name type="scientific">Kwoniella dendrophila CBS 6074</name>
    <dbReference type="NCBI Taxonomy" id="1295534"/>
    <lineage>
        <taxon>Eukaryota</taxon>
        <taxon>Fungi</taxon>
        <taxon>Dikarya</taxon>
        <taxon>Basidiomycota</taxon>
        <taxon>Agaricomycotina</taxon>
        <taxon>Tremellomycetes</taxon>
        <taxon>Tremellales</taxon>
        <taxon>Cryptococcaceae</taxon>
        <taxon>Kwoniella</taxon>
    </lineage>
</organism>
<dbReference type="SMART" id="SM00546">
    <property type="entry name" value="CUE"/>
    <property type="match status" value="1"/>
</dbReference>
<feature type="region of interest" description="Disordered" evidence="1">
    <location>
        <begin position="1"/>
        <end position="58"/>
    </location>
</feature>
<reference evidence="3 4" key="1">
    <citation type="submission" date="2024-01" db="EMBL/GenBank/DDBJ databases">
        <title>Comparative genomics of Cryptococcus and Kwoniella reveals pathogenesis evolution and contrasting modes of karyotype evolution via chromosome fusion or intercentromeric recombination.</title>
        <authorList>
            <person name="Coelho M.A."/>
            <person name="David-Palma M."/>
            <person name="Shea T."/>
            <person name="Bowers K."/>
            <person name="McGinley-Smith S."/>
            <person name="Mohammad A.W."/>
            <person name="Gnirke A."/>
            <person name="Yurkov A.M."/>
            <person name="Nowrousian M."/>
            <person name="Sun S."/>
            <person name="Cuomo C.A."/>
            <person name="Heitman J."/>
        </authorList>
    </citation>
    <scope>NUCLEOTIDE SEQUENCE [LARGE SCALE GENOMIC DNA]</scope>
    <source>
        <strain evidence="3 4">CBS 6074</strain>
    </source>
</reference>
<dbReference type="InterPro" id="IPR003892">
    <property type="entry name" value="CUE"/>
</dbReference>
<feature type="compositionally biased region" description="Polar residues" evidence="1">
    <location>
        <begin position="136"/>
        <end position="146"/>
    </location>
</feature>
<keyword evidence="4" id="KW-1185">Reference proteome</keyword>
<feature type="domain" description="CUE" evidence="2">
    <location>
        <begin position="57"/>
        <end position="100"/>
    </location>
</feature>
<dbReference type="CDD" id="cd14279">
    <property type="entry name" value="CUE"/>
    <property type="match status" value="1"/>
</dbReference>
<feature type="compositionally biased region" description="Basic and acidic residues" evidence="1">
    <location>
        <begin position="190"/>
        <end position="208"/>
    </location>
</feature>
<feature type="compositionally biased region" description="Low complexity" evidence="1">
    <location>
        <begin position="250"/>
        <end position="264"/>
    </location>
</feature>
<accession>A0AAX4JN73</accession>
<proteinExistence type="predicted"/>
<feature type="compositionally biased region" description="Pro residues" evidence="1">
    <location>
        <begin position="1"/>
        <end position="11"/>
    </location>
</feature>
<feature type="compositionally biased region" description="Polar residues" evidence="1">
    <location>
        <begin position="289"/>
        <end position="301"/>
    </location>
</feature>
<name>A0AAX4JN73_9TREE</name>
<dbReference type="Pfam" id="PF02845">
    <property type="entry name" value="CUE"/>
    <property type="match status" value="1"/>
</dbReference>
<dbReference type="GO" id="GO:0005737">
    <property type="term" value="C:cytoplasm"/>
    <property type="evidence" value="ECO:0007669"/>
    <property type="project" value="TreeGrafter"/>
</dbReference>
<dbReference type="EMBL" id="CP144098">
    <property type="protein sequence ID" value="WWC85980.1"/>
    <property type="molecule type" value="Genomic_DNA"/>
</dbReference>
<dbReference type="FunFam" id="1.10.8.10:FF:000064">
    <property type="entry name" value="Similar to CUE domain-containing protein"/>
    <property type="match status" value="1"/>
</dbReference>
<dbReference type="InterPro" id="IPR009060">
    <property type="entry name" value="UBA-like_sf"/>
</dbReference>
<evidence type="ECO:0000313" key="4">
    <source>
        <dbReference type="Proteomes" id="UP001355207"/>
    </source>
</evidence>
<feature type="compositionally biased region" description="Low complexity" evidence="1">
    <location>
        <begin position="399"/>
        <end position="418"/>
    </location>
</feature>
<evidence type="ECO:0000259" key="2">
    <source>
        <dbReference type="PROSITE" id="PS51140"/>
    </source>
</evidence>
<dbReference type="SUPFAM" id="SSF46934">
    <property type="entry name" value="UBA-like"/>
    <property type="match status" value="1"/>
</dbReference>
<dbReference type="GO" id="GO:0006511">
    <property type="term" value="P:ubiquitin-dependent protein catabolic process"/>
    <property type="evidence" value="ECO:0007669"/>
    <property type="project" value="TreeGrafter"/>
</dbReference>
<feature type="region of interest" description="Disordered" evidence="1">
    <location>
        <begin position="250"/>
        <end position="475"/>
    </location>
</feature>
<dbReference type="GO" id="GO:0031624">
    <property type="term" value="F:ubiquitin conjugating enzyme binding"/>
    <property type="evidence" value="ECO:0007669"/>
    <property type="project" value="TreeGrafter"/>
</dbReference>
<protein>
    <recommendedName>
        <fullName evidence="2">CUE domain-containing protein</fullName>
    </recommendedName>
</protein>
<dbReference type="PANTHER" id="PTHR16461:SF5">
    <property type="entry name" value="TOLL-INTERACTING PROTEIN"/>
    <property type="match status" value="1"/>
</dbReference>
<dbReference type="Gene3D" id="1.10.8.10">
    <property type="entry name" value="DNA helicase RuvA subunit, C-terminal domain"/>
    <property type="match status" value="1"/>
</dbReference>
<dbReference type="GO" id="GO:0043130">
    <property type="term" value="F:ubiquitin binding"/>
    <property type="evidence" value="ECO:0007669"/>
    <property type="project" value="InterPro"/>
</dbReference>
<dbReference type="PANTHER" id="PTHR16461">
    <property type="entry name" value="TOLL-INTERACTING PROTEIN"/>
    <property type="match status" value="1"/>
</dbReference>
<dbReference type="RefSeq" id="XP_066072743.1">
    <property type="nucleotide sequence ID" value="XM_066216646.1"/>
</dbReference>
<gene>
    <name evidence="3" type="ORF">L201_000851</name>
</gene>
<feature type="compositionally biased region" description="Polar residues" evidence="1">
    <location>
        <begin position="328"/>
        <end position="339"/>
    </location>
</feature>
<evidence type="ECO:0000313" key="3">
    <source>
        <dbReference type="EMBL" id="WWC85980.1"/>
    </source>
</evidence>
<evidence type="ECO:0000256" key="1">
    <source>
        <dbReference type="SAM" id="MobiDB-lite"/>
    </source>
</evidence>
<feature type="compositionally biased region" description="Polar residues" evidence="1">
    <location>
        <begin position="44"/>
        <end position="53"/>
    </location>
</feature>
<dbReference type="GeneID" id="91091523"/>
<dbReference type="Proteomes" id="UP001355207">
    <property type="component" value="Chromosome 1"/>
</dbReference>